<dbReference type="SMART" id="SM00191">
    <property type="entry name" value="Int_alpha"/>
    <property type="match status" value="5"/>
</dbReference>
<keyword evidence="8 13" id="KW-0401">Integrin</keyword>
<dbReference type="Gene3D" id="2.60.40.1530">
    <property type="entry name" value="ntegrin, alpha v. Chain A, domain 4"/>
    <property type="match status" value="1"/>
</dbReference>
<dbReference type="InterPro" id="IPR013519">
    <property type="entry name" value="Int_alpha_beta-p"/>
</dbReference>
<evidence type="ECO:0000256" key="11">
    <source>
        <dbReference type="ARBA" id="ARBA00023180"/>
    </source>
</evidence>
<dbReference type="Pfam" id="PF08441">
    <property type="entry name" value="Integrin_A_Ig_1"/>
    <property type="match status" value="1"/>
</dbReference>
<evidence type="ECO:0008006" key="19">
    <source>
        <dbReference type="Google" id="ProtNLM"/>
    </source>
</evidence>
<dbReference type="PANTHER" id="PTHR23220">
    <property type="entry name" value="INTEGRIN ALPHA"/>
    <property type="match status" value="1"/>
</dbReference>
<evidence type="ECO:0000256" key="12">
    <source>
        <dbReference type="PROSITE-ProRule" id="PRU00803"/>
    </source>
</evidence>
<dbReference type="InterPro" id="IPR032695">
    <property type="entry name" value="Integrin_dom_sf"/>
</dbReference>
<feature type="repeat" description="FG-GAP" evidence="12">
    <location>
        <begin position="77"/>
        <end position="141"/>
    </location>
</feature>
<evidence type="ECO:0000259" key="14">
    <source>
        <dbReference type="Pfam" id="PF08441"/>
    </source>
</evidence>
<keyword evidence="4" id="KW-0732">Signal</keyword>
<dbReference type="PROSITE" id="PS51470">
    <property type="entry name" value="FG_GAP"/>
    <property type="match status" value="5"/>
</dbReference>
<sequence>MARGIREPIQSVAALSVPLLTRGSLDLLLGFTSLLNRCGIIMIRDLGKVGKVSLLLDHIWTGILLYTVTLTPADCYNIDESSPMLFKGSPGSLFGFSVVLHSNGDGNWIVVGAPQSSWTTKNVSNPGAILKCRIQQNPNRTCDGLEMGNQNGAKCGKTCKEEQDNQWLGVSLSRQPTKDGQILACGHRWKNTHFMLSDHKLPYGVCYGIPADFRTELSKRICPCYKDHVRKFGDRYGSCQAGISTFYVEDVIIMGAPGSFYWTGSIFVYNTTENTIKSYVDLNNAVKFGSYLGYSVGAGHFRTPNGYDVIGGAPQQEQTGRVYIFTYEEKQLTILFEAGGKKLGSYFGAAVCAADLNGDGLSDLLVGAPIQSTIREEGRVFVYMNTGSGAMEELKFELSGSDLYAARFGETIANLGDIDNDGFEDVAIAAPQEGDLEGAVYIYNGREKGITPSFSQRLQGSKFGYGLRMFGQSLSNVLDIDGNGYQDVAIGAFLSDSAVLLRTRPVIIIDAFLKLPSTVNKTKFECMENGVAVVCMNVTVCFAYQGLDVPGYIVMFYNITSDVRRKSGTPARFYFVSNGSSDVISGTVEIRQKSANCKTHQAFMRKDNRDIFTPIHMESSYYLGKHIVSKRSADDFQPLQPVLQQKEGKGNVITNKVYFARYCNLPNCSADLQITGKRSFPKPFEGKTYLAVGGMKSLMINITLFNGGDDAFQTVLRLRLPKGLYFVKVFDLLEKEINCAVNKEENEQTRLDCSVGHFYVDAFSKQEFSFLLDSSALIRAEEDLVINATVACANELTQDTMWNNEVSFIVPTRYEIDLNVLGTVSPFSFVFGPREDKPDDSCIMEEIEYTFNVINAGSSLVPAAKLQISLPNTFAPNDIKLFNILAVKTTVGECYFDNSTRDCETPKNTRSKIGDLFAFFSRPDKRWLYCIKDDPSCLQILCLFGDMERESKATVEVQLEISHSHLERDEAMLIQFFTTAQAGFEDSFKIINLNQDHHAYVVLEALHNLKPKKHVIYMIIGISLLLGILLFSLLTYILWKVGFFRRKYQPIGTEETSRRESWNYLNKDEKEVK</sequence>
<dbReference type="Gene3D" id="1.20.5.930">
    <property type="entry name" value="Bicelle-embedded integrin alpha(iib) transmembrane segment"/>
    <property type="match status" value="1"/>
</dbReference>
<feature type="transmembrane region" description="Helical" evidence="13">
    <location>
        <begin position="1015"/>
        <end position="1039"/>
    </location>
</feature>
<comment type="subcellular location">
    <subcellularLocation>
        <location evidence="1 13">Membrane</location>
        <topology evidence="1 13">Single-pass type I membrane protein</topology>
    </subcellularLocation>
</comment>
<keyword evidence="7 13" id="KW-1133">Transmembrane helix</keyword>
<keyword evidence="11" id="KW-0325">Glycoprotein</keyword>
<dbReference type="GO" id="GO:0008305">
    <property type="term" value="C:integrin complex"/>
    <property type="evidence" value="ECO:0007669"/>
    <property type="project" value="InterPro"/>
</dbReference>
<keyword evidence="10 13" id="KW-0675">Receptor</keyword>
<dbReference type="InterPro" id="IPR013649">
    <property type="entry name" value="Integrin_alpha_Ig-like_1"/>
</dbReference>
<dbReference type="InterPro" id="IPR000413">
    <property type="entry name" value="Integrin_alpha"/>
</dbReference>
<dbReference type="PROSITE" id="PS00242">
    <property type="entry name" value="INTEGRIN_ALPHA"/>
    <property type="match status" value="1"/>
</dbReference>
<proteinExistence type="inferred from homology"/>
<dbReference type="InterPro" id="IPR013517">
    <property type="entry name" value="FG-GAP"/>
</dbReference>
<keyword evidence="5" id="KW-0677">Repeat</keyword>
<dbReference type="PANTHER" id="PTHR23220:SF78">
    <property type="entry name" value="INTEGRIN ALPHA-4"/>
    <property type="match status" value="1"/>
</dbReference>
<dbReference type="GO" id="GO:0009897">
    <property type="term" value="C:external side of plasma membrane"/>
    <property type="evidence" value="ECO:0007669"/>
    <property type="project" value="TreeGrafter"/>
</dbReference>
<dbReference type="GO" id="GO:0007229">
    <property type="term" value="P:integrin-mediated signaling pathway"/>
    <property type="evidence" value="ECO:0007669"/>
    <property type="project" value="UniProtKB-KW"/>
</dbReference>
<keyword evidence="9 13" id="KW-0472">Membrane</keyword>
<evidence type="ECO:0000313" key="17">
    <source>
        <dbReference type="EMBL" id="OCT61212.1"/>
    </source>
</evidence>
<evidence type="ECO:0000256" key="10">
    <source>
        <dbReference type="ARBA" id="ARBA00023170"/>
    </source>
</evidence>
<dbReference type="Pfam" id="PF20805">
    <property type="entry name" value="Integrin_A_Ig_2"/>
    <property type="match status" value="1"/>
</dbReference>
<dbReference type="SUPFAM" id="SSF69318">
    <property type="entry name" value="Integrin alpha N-terminal domain"/>
    <property type="match status" value="1"/>
</dbReference>
<feature type="repeat" description="FG-GAP" evidence="12">
    <location>
        <begin position="227"/>
        <end position="278"/>
    </location>
</feature>
<dbReference type="Gene3D" id="2.60.40.1510">
    <property type="entry name" value="ntegrin, alpha v. Chain A, domain 3"/>
    <property type="match status" value="1"/>
</dbReference>
<evidence type="ECO:0000256" key="8">
    <source>
        <dbReference type="ARBA" id="ARBA00023037"/>
    </source>
</evidence>
<dbReference type="GO" id="GO:0005178">
    <property type="term" value="F:integrin binding"/>
    <property type="evidence" value="ECO:0007669"/>
    <property type="project" value="TreeGrafter"/>
</dbReference>
<evidence type="ECO:0000259" key="16">
    <source>
        <dbReference type="Pfam" id="PF20806"/>
    </source>
</evidence>
<dbReference type="SUPFAM" id="SSF69179">
    <property type="entry name" value="Integrin domains"/>
    <property type="match status" value="3"/>
</dbReference>
<accession>A0A974BV55</accession>
<keyword evidence="6 13" id="KW-0130">Cell adhesion</keyword>
<feature type="domain" description="Integrin alpha first immunoglubulin-like" evidence="14">
    <location>
        <begin position="503"/>
        <end position="661"/>
    </location>
</feature>
<gene>
    <name evidence="17" type="ORF">XELAEV_18047234mg</name>
</gene>
<dbReference type="EMBL" id="CM004483">
    <property type="protein sequence ID" value="OCT61212.1"/>
    <property type="molecule type" value="Genomic_DNA"/>
</dbReference>
<dbReference type="Pfam" id="PF01839">
    <property type="entry name" value="FG-GAP"/>
    <property type="match status" value="2"/>
</dbReference>
<name>A0A974BV55_XENLA</name>
<dbReference type="InterPro" id="IPR048286">
    <property type="entry name" value="Integrin_alpha_Ig-like_3"/>
</dbReference>
<evidence type="ECO:0000256" key="2">
    <source>
        <dbReference type="ARBA" id="ARBA00008054"/>
    </source>
</evidence>
<organism evidence="17 18">
    <name type="scientific">Xenopus laevis</name>
    <name type="common">African clawed frog</name>
    <dbReference type="NCBI Taxonomy" id="8355"/>
    <lineage>
        <taxon>Eukaryota</taxon>
        <taxon>Metazoa</taxon>
        <taxon>Chordata</taxon>
        <taxon>Craniata</taxon>
        <taxon>Vertebrata</taxon>
        <taxon>Euteleostomi</taxon>
        <taxon>Amphibia</taxon>
        <taxon>Batrachia</taxon>
        <taxon>Anura</taxon>
        <taxon>Pipoidea</taxon>
        <taxon>Pipidae</taxon>
        <taxon>Xenopodinae</taxon>
        <taxon>Xenopus</taxon>
        <taxon>Xenopus</taxon>
    </lineage>
</organism>
<dbReference type="GO" id="GO:0098609">
    <property type="term" value="P:cell-cell adhesion"/>
    <property type="evidence" value="ECO:0007669"/>
    <property type="project" value="TreeGrafter"/>
</dbReference>
<dbReference type="InterPro" id="IPR018184">
    <property type="entry name" value="Integrin_alpha_C_CS"/>
</dbReference>
<dbReference type="PRINTS" id="PR01185">
    <property type="entry name" value="INTEGRINA"/>
</dbReference>
<evidence type="ECO:0000259" key="15">
    <source>
        <dbReference type="Pfam" id="PF20805"/>
    </source>
</evidence>
<dbReference type="Proteomes" id="UP000694892">
    <property type="component" value="Chromosome 9_10S"/>
</dbReference>
<feature type="domain" description="Integrin alpha second immunoglobulin-like" evidence="15">
    <location>
        <begin position="667"/>
        <end position="804"/>
    </location>
</feature>
<evidence type="ECO:0000256" key="7">
    <source>
        <dbReference type="ARBA" id="ARBA00022989"/>
    </source>
</evidence>
<comment type="similarity">
    <text evidence="2 13">Belongs to the integrin alpha chain family.</text>
</comment>
<evidence type="ECO:0000256" key="13">
    <source>
        <dbReference type="RuleBase" id="RU003762"/>
    </source>
</evidence>
<feature type="domain" description="Integrin alpha third immunoglobulin-like" evidence="16">
    <location>
        <begin position="819"/>
        <end position="987"/>
    </location>
</feature>
<evidence type="ECO:0000256" key="5">
    <source>
        <dbReference type="ARBA" id="ARBA00022737"/>
    </source>
</evidence>
<dbReference type="Gene3D" id="2.130.10.130">
    <property type="entry name" value="Integrin alpha, N-terminal"/>
    <property type="match status" value="1"/>
</dbReference>
<dbReference type="GO" id="GO:0033627">
    <property type="term" value="P:cell adhesion mediated by integrin"/>
    <property type="evidence" value="ECO:0007669"/>
    <property type="project" value="TreeGrafter"/>
</dbReference>
<evidence type="ECO:0000256" key="3">
    <source>
        <dbReference type="ARBA" id="ARBA00022692"/>
    </source>
</evidence>
<dbReference type="GO" id="GO:0007160">
    <property type="term" value="P:cell-matrix adhesion"/>
    <property type="evidence" value="ECO:0007669"/>
    <property type="project" value="TreeGrafter"/>
</dbReference>
<dbReference type="Gene3D" id="2.60.40.1460">
    <property type="entry name" value="Integrin domains. Chain A, domain 2"/>
    <property type="match status" value="1"/>
</dbReference>
<dbReference type="InterPro" id="IPR028994">
    <property type="entry name" value="Integrin_alpha_N"/>
</dbReference>
<protein>
    <recommendedName>
        <fullName evidence="19">Integrin alpha-2 domain-containing protein</fullName>
    </recommendedName>
</protein>
<dbReference type="Pfam" id="PF20806">
    <property type="entry name" value="Integrin_A_Ig_3"/>
    <property type="match status" value="1"/>
</dbReference>
<dbReference type="AlphaFoldDB" id="A0A974BV55"/>
<dbReference type="OMA" id="AGHHNTI"/>
<evidence type="ECO:0000256" key="4">
    <source>
        <dbReference type="ARBA" id="ARBA00022729"/>
    </source>
</evidence>
<feature type="repeat" description="FG-GAP" evidence="12">
    <location>
        <begin position="456"/>
        <end position="518"/>
    </location>
</feature>
<keyword evidence="3 13" id="KW-0812">Transmembrane</keyword>
<reference evidence="18" key="1">
    <citation type="journal article" date="2016" name="Nature">
        <title>Genome evolution in the allotetraploid frog Xenopus laevis.</title>
        <authorList>
            <person name="Session A.M."/>
            <person name="Uno Y."/>
            <person name="Kwon T."/>
            <person name="Chapman J.A."/>
            <person name="Toyoda A."/>
            <person name="Takahashi S."/>
            <person name="Fukui A."/>
            <person name="Hikosaka A."/>
            <person name="Suzuki A."/>
            <person name="Kondo M."/>
            <person name="van Heeringen S.J."/>
            <person name="Quigley I."/>
            <person name="Heinz S."/>
            <person name="Ogino H."/>
            <person name="Ochi H."/>
            <person name="Hellsten U."/>
            <person name="Lyons J.B."/>
            <person name="Simakov O."/>
            <person name="Putnam N."/>
            <person name="Stites J."/>
            <person name="Kuroki Y."/>
            <person name="Tanaka T."/>
            <person name="Michiue T."/>
            <person name="Watanabe M."/>
            <person name="Bogdanovic O."/>
            <person name="Lister R."/>
            <person name="Georgiou G."/>
            <person name="Paranjpe S.S."/>
            <person name="van Kruijsbergen I."/>
            <person name="Shu S."/>
            <person name="Carlson J."/>
            <person name="Kinoshita T."/>
            <person name="Ohta Y."/>
            <person name="Mawaribuchi S."/>
            <person name="Jenkins J."/>
            <person name="Grimwood J."/>
            <person name="Schmutz J."/>
            <person name="Mitros T."/>
            <person name="Mozaffari S.V."/>
            <person name="Suzuki Y."/>
            <person name="Haramoto Y."/>
            <person name="Yamamoto T.S."/>
            <person name="Takagi C."/>
            <person name="Heald R."/>
            <person name="Miller K."/>
            <person name="Haudenschild C."/>
            <person name="Kitzman J."/>
            <person name="Nakayama T."/>
            <person name="Izutsu Y."/>
            <person name="Robert J."/>
            <person name="Fortriede J."/>
            <person name="Burns K."/>
            <person name="Lotay V."/>
            <person name="Karimi K."/>
            <person name="Yasuoka Y."/>
            <person name="Dichmann D.S."/>
            <person name="Flajnik M.F."/>
            <person name="Houston D.W."/>
            <person name="Shendure J."/>
            <person name="DuPasquier L."/>
            <person name="Vize P.D."/>
            <person name="Zorn A.M."/>
            <person name="Ito M."/>
            <person name="Marcotte E.M."/>
            <person name="Wallingford J.B."/>
            <person name="Ito Y."/>
            <person name="Asashima M."/>
            <person name="Ueno N."/>
            <person name="Matsuda Y."/>
            <person name="Veenstra G.J."/>
            <person name="Fujiyama A."/>
            <person name="Harland R.M."/>
            <person name="Taira M."/>
            <person name="Rokhsar D.S."/>
        </authorList>
    </citation>
    <scope>NUCLEOTIDE SEQUENCE [LARGE SCALE GENOMIC DNA]</scope>
    <source>
        <strain evidence="18">J</strain>
    </source>
</reference>
<feature type="repeat" description="FG-GAP" evidence="12">
    <location>
        <begin position="394"/>
        <end position="452"/>
    </location>
</feature>
<evidence type="ECO:0000256" key="1">
    <source>
        <dbReference type="ARBA" id="ARBA00004479"/>
    </source>
</evidence>
<evidence type="ECO:0000256" key="9">
    <source>
        <dbReference type="ARBA" id="ARBA00023136"/>
    </source>
</evidence>
<feature type="repeat" description="FG-GAP" evidence="12">
    <location>
        <begin position="333"/>
        <end position="392"/>
    </location>
</feature>
<evidence type="ECO:0000313" key="18">
    <source>
        <dbReference type="Proteomes" id="UP000694892"/>
    </source>
</evidence>
<dbReference type="InterPro" id="IPR048285">
    <property type="entry name" value="Integrin_alpha_Ig-like_2"/>
</dbReference>
<evidence type="ECO:0000256" key="6">
    <source>
        <dbReference type="ARBA" id="ARBA00022889"/>
    </source>
</evidence>